<comment type="caution">
    <text evidence="5">The sequence shown here is derived from an EMBL/GenBank/DDBJ whole genome shotgun (WGS) entry which is preliminary data.</text>
</comment>
<dbReference type="SUPFAM" id="SSF51905">
    <property type="entry name" value="FAD/NAD(P)-binding domain"/>
    <property type="match status" value="1"/>
</dbReference>
<dbReference type="AlphaFoldDB" id="A0A166P1H0"/>
<accession>A0A166P1H0</accession>
<protein>
    <submittedName>
        <fullName evidence="5">Oxidoreductase</fullName>
    </submittedName>
</protein>
<dbReference type="PRINTS" id="PR00420">
    <property type="entry name" value="RNGMNOXGNASE"/>
</dbReference>
<evidence type="ECO:0000256" key="2">
    <source>
        <dbReference type="ARBA" id="ARBA00022827"/>
    </source>
</evidence>
<keyword evidence="1" id="KW-0285">Flavoprotein</keyword>
<evidence type="ECO:0000313" key="6">
    <source>
        <dbReference type="Proteomes" id="UP000076552"/>
    </source>
</evidence>
<proteinExistence type="predicted"/>
<reference evidence="5 6" key="1">
    <citation type="submission" date="2015-06" db="EMBL/GenBank/DDBJ databases">
        <title>Survival trade-offs in plant roots during colonization by closely related pathogenic and mutualistic fungi.</title>
        <authorList>
            <person name="Hacquard S."/>
            <person name="Kracher B."/>
            <person name="Hiruma K."/>
            <person name="Weinman A."/>
            <person name="Muench P."/>
            <person name="Garrido Oter R."/>
            <person name="Ver Loren van Themaat E."/>
            <person name="Dallerey J.-F."/>
            <person name="Damm U."/>
            <person name="Henrissat B."/>
            <person name="Lespinet O."/>
            <person name="Thon M."/>
            <person name="Kemen E."/>
            <person name="McHardy A.C."/>
            <person name="Schulze-Lefert P."/>
            <person name="O'Connell R.J."/>
        </authorList>
    </citation>
    <scope>NUCLEOTIDE SEQUENCE [LARGE SCALE GENOMIC DNA]</scope>
    <source>
        <strain evidence="5 6">0861</strain>
    </source>
</reference>
<dbReference type="Proteomes" id="UP000076552">
    <property type="component" value="Unassembled WGS sequence"/>
</dbReference>
<dbReference type="InterPro" id="IPR051704">
    <property type="entry name" value="FAD_aromatic-hydroxylase"/>
</dbReference>
<keyword evidence="2" id="KW-0274">FAD</keyword>
<dbReference type="PANTHER" id="PTHR46865:SF7">
    <property type="entry name" value="MONOOXYGENASE, PUTATIVE (AFU_ORTHOLOGUE AFUA_8G07040)-RELATED"/>
    <property type="match status" value="1"/>
</dbReference>
<dbReference type="EMBL" id="LFIV01000183">
    <property type="protein sequence ID" value="KZL66291.1"/>
    <property type="molecule type" value="Genomic_DNA"/>
</dbReference>
<keyword evidence="3" id="KW-0560">Oxidoreductase</keyword>
<dbReference type="InterPro" id="IPR002938">
    <property type="entry name" value="FAD-bd"/>
</dbReference>
<evidence type="ECO:0000313" key="5">
    <source>
        <dbReference type="EMBL" id="KZL66291.1"/>
    </source>
</evidence>
<evidence type="ECO:0000259" key="4">
    <source>
        <dbReference type="Pfam" id="PF01494"/>
    </source>
</evidence>
<gene>
    <name evidence="5" type="ORF">CT0861_08218</name>
</gene>
<dbReference type="GO" id="GO:0071949">
    <property type="term" value="F:FAD binding"/>
    <property type="evidence" value="ECO:0007669"/>
    <property type="project" value="InterPro"/>
</dbReference>
<dbReference type="STRING" id="708197.A0A166P1H0"/>
<dbReference type="Gene3D" id="3.30.9.10">
    <property type="entry name" value="D-Amino Acid Oxidase, subunit A, domain 2"/>
    <property type="match status" value="1"/>
</dbReference>
<dbReference type="PANTHER" id="PTHR46865">
    <property type="entry name" value="OXIDOREDUCTASE-RELATED"/>
    <property type="match status" value="1"/>
</dbReference>
<sequence>MSSLKVLILGGGIGGPALAFWLAKLGHAVTIVERSPNLRVQGQQIDIRGQGVEVVRRMGLESSIRAKVVDEAGITIVNSQGRPQATFEANKTGVGRQSFTSEFEIMRGDLVRILFEKTKDLGVKYTFGASIESFEQDSDSVTVRLSNGITDTFDLLVGADGQGSKTRRLMLGPGAKDPFYPLGIHMAFYTIPKWKTDTNYATVCISPKKRVMMTRNDNPETTQAYLAICPSDDRTEKLLVDAEHSRDISQQQQLWSELFKGAGWQADRFVDALQEDGVSDDFYSVHIGQIRMDKCYKNRVALIGDAGYAPSVLTGRGTTCALIGAYVLAGEISKHCSASSVRVTDGVPGALEAFDKEISSLMKTVQDIGFNPSRLYPSSQWVITILQKILWLVAALRIDKILQQFQSDDVEGWKLPDYHDLSCEKGKETKKVSN</sequence>
<dbReference type="InterPro" id="IPR036188">
    <property type="entry name" value="FAD/NAD-bd_sf"/>
</dbReference>
<dbReference type="GO" id="GO:0016491">
    <property type="term" value="F:oxidoreductase activity"/>
    <property type="evidence" value="ECO:0007669"/>
    <property type="project" value="UniProtKB-KW"/>
</dbReference>
<evidence type="ECO:0000256" key="3">
    <source>
        <dbReference type="ARBA" id="ARBA00023002"/>
    </source>
</evidence>
<evidence type="ECO:0000256" key="1">
    <source>
        <dbReference type="ARBA" id="ARBA00022630"/>
    </source>
</evidence>
<dbReference type="Gene3D" id="3.50.50.60">
    <property type="entry name" value="FAD/NAD(P)-binding domain"/>
    <property type="match status" value="1"/>
</dbReference>
<organism evidence="5 6">
    <name type="scientific">Colletotrichum tofieldiae</name>
    <dbReference type="NCBI Taxonomy" id="708197"/>
    <lineage>
        <taxon>Eukaryota</taxon>
        <taxon>Fungi</taxon>
        <taxon>Dikarya</taxon>
        <taxon>Ascomycota</taxon>
        <taxon>Pezizomycotina</taxon>
        <taxon>Sordariomycetes</taxon>
        <taxon>Hypocreomycetidae</taxon>
        <taxon>Glomerellales</taxon>
        <taxon>Glomerellaceae</taxon>
        <taxon>Colletotrichum</taxon>
        <taxon>Colletotrichum spaethianum species complex</taxon>
    </lineage>
</organism>
<name>A0A166P1H0_9PEZI</name>
<feature type="domain" description="FAD-binding" evidence="4">
    <location>
        <begin position="4"/>
        <end position="334"/>
    </location>
</feature>
<dbReference type="Pfam" id="PF01494">
    <property type="entry name" value="FAD_binding_3"/>
    <property type="match status" value="1"/>
</dbReference>
<keyword evidence="6" id="KW-1185">Reference proteome</keyword>